<accession>A0A815S6P3</accession>
<proteinExistence type="predicted"/>
<name>A0A815S6P3_9BILA</name>
<evidence type="ECO:0000313" key="2">
    <source>
        <dbReference type="EMBL" id="CAF4188856.1"/>
    </source>
</evidence>
<dbReference type="Proteomes" id="UP000663860">
    <property type="component" value="Unassembled WGS sequence"/>
</dbReference>
<protein>
    <submittedName>
        <fullName evidence="1">Uncharacterized protein</fullName>
    </submittedName>
</protein>
<dbReference type="EMBL" id="CAJNOE010002603">
    <property type="protein sequence ID" value="CAF1487822.1"/>
    <property type="molecule type" value="Genomic_DNA"/>
</dbReference>
<evidence type="ECO:0000313" key="1">
    <source>
        <dbReference type="EMBL" id="CAF1487822.1"/>
    </source>
</evidence>
<dbReference type="AlphaFoldDB" id="A0A815S6P3"/>
<reference evidence="1" key="1">
    <citation type="submission" date="2021-02" db="EMBL/GenBank/DDBJ databases">
        <authorList>
            <person name="Nowell W R."/>
        </authorList>
    </citation>
    <scope>NUCLEOTIDE SEQUENCE</scope>
</reference>
<comment type="caution">
    <text evidence="1">The sequence shown here is derived from an EMBL/GenBank/DDBJ whole genome shotgun (WGS) entry which is preliminary data.</text>
</comment>
<evidence type="ECO:0000313" key="3">
    <source>
        <dbReference type="Proteomes" id="UP000663860"/>
    </source>
</evidence>
<sequence length="264" mass="30661">MSAVMIEEYPMQLFETNMFKPFSQKDFNDRMHINQSAKYDMNDAAKSIGELLKKHQLLDLLGVCNIHNHFHVNENEIIVAKTNAMNTVPSFDADVSSLNYVHLKATTLAASVEKDSIPATPYMWAYDKQSKMFFALQFFSGNQEMSNRFHRLAERSKNLLNFYQEFIELAGNLALEDILGIYLLYDDLLDERRIHDEFYETTNDEAREQWIYAKKLNVNQKQNAAITHWAFSTDNNDVIQVLCNAYCPKRSNGDHEGYLSHMKC</sequence>
<organism evidence="1 3">
    <name type="scientific">Adineta steineri</name>
    <dbReference type="NCBI Taxonomy" id="433720"/>
    <lineage>
        <taxon>Eukaryota</taxon>
        <taxon>Metazoa</taxon>
        <taxon>Spiralia</taxon>
        <taxon>Gnathifera</taxon>
        <taxon>Rotifera</taxon>
        <taxon>Eurotatoria</taxon>
        <taxon>Bdelloidea</taxon>
        <taxon>Adinetida</taxon>
        <taxon>Adinetidae</taxon>
        <taxon>Adineta</taxon>
    </lineage>
</organism>
<dbReference type="EMBL" id="CAJOBB010007541">
    <property type="protein sequence ID" value="CAF4188856.1"/>
    <property type="molecule type" value="Genomic_DNA"/>
</dbReference>
<dbReference type="Proteomes" id="UP000663868">
    <property type="component" value="Unassembled WGS sequence"/>
</dbReference>
<gene>
    <name evidence="1" type="ORF">IZO911_LOCUS44328</name>
    <name evidence="2" type="ORF">KXQ929_LOCUS39400</name>
</gene>